<accession>A0AAC9HV96</accession>
<feature type="transmembrane region" description="Helical" evidence="1">
    <location>
        <begin position="188"/>
        <end position="207"/>
    </location>
</feature>
<keyword evidence="1" id="KW-1133">Transmembrane helix</keyword>
<sequence length="272" mass="28852">MSVEHASMRIIDGYARGDTDIAADEIWALEGHLETCGLCRDRLTTAVGTEAPAVAALVDTVWADLEPQLAAVGTLRHRRRWSIRLSRWTTPVMAPWLAMVMLMTLLALLLDLTDPGFGDMSLLLLLAPVLSVGGVAASWSRGLDPAYELTAAAPRAGLYLVLRRTASVLTVVVPALLVGGWLTGVMVAQWLLPCLACTSMTLALGSVIGVNRAAIALVAGWGAMVVMPSLAVSRMTLVLQPEALPGWAVILGLGVGVVIARRSAYSRLGTHR</sequence>
<feature type="transmembrane region" description="Helical" evidence="1">
    <location>
        <begin position="244"/>
        <end position="264"/>
    </location>
</feature>
<gene>
    <name evidence="2" type="ORF">TL08_24340</name>
</gene>
<organism evidence="2 3">
    <name type="scientific">Actinoalloteichus hymeniacidonis</name>
    <dbReference type="NCBI Taxonomy" id="340345"/>
    <lineage>
        <taxon>Bacteria</taxon>
        <taxon>Bacillati</taxon>
        <taxon>Actinomycetota</taxon>
        <taxon>Actinomycetes</taxon>
        <taxon>Pseudonocardiales</taxon>
        <taxon>Pseudonocardiaceae</taxon>
        <taxon>Actinoalloteichus</taxon>
    </lineage>
</organism>
<dbReference type="RefSeq" id="WP_069852334.1">
    <property type="nucleotide sequence ID" value="NZ_CP014859.1"/>
</dbReference>
<protein>
    <recommendedName>
        <fullName evidence="4">Integral membrane protein</fullName>
    </recommendedName>
</protein>
<name>A0AAC9HV96_9PSEU</name>
<keyword evidence="1" id="KW-0812">Transmembrane</keyword>
<dbReference type="AlphaFoldDB" id="A0AAC9HV96"/>
<dbReference type="Proteomes" id="UP000095210">
    <property type="component" value="Chromosome"/>
</dbReference>
<feature type="transmembrane region" description="Helical" evidence="1">
    <location>
        <begin position="161"/>
        <end position="182"/>
    </location>
</feature>
<keyword evidence="1" id="KW-0472">Membrane</keyword>
<reference evidence="3" key="1">
    <citation type="submission" date="2016-03" db="EMBL/GenBank/DDBJ databases">
        <title>Complete genome sequence of the type strain Actinoalloteichus hymeniacidonis DSM 45092.</title>
        <authorList>
            <person name="Schaffert L."/>
            <person name="Albersmeier A."/>
            <person name="Winkler A."/>
            <person name="Kalinowski J."/>
            <person name="Zotchev S."/>
            <person name="Ruckert C."/>
        </authorList>
    </citation>
    <scope>NUCLEOTIDE SEQUENCE [LARGE SCALE GENOMIC DNA]</scope>
    <source>
        <strain evidence="3">HPA177(T) (DSM 45092(T))</strain>
    </source>
</reference>
<feature type="transmembrane region" description="Helical" evidence="1">
    <location>
        <begin position="122"/>
        <end position="140"/>
    </location>
</feature>
<dbReference type="EMBL" id="CP014859">
    <property type="protein sequence ID" value="AOS65646.1"/>
    <property type="molecule type" value="Genomic_DNA"/>
</dbReference>
<evidence type="ECO:0008006" key="4">
    <source>
        <dbReference type="Google" id="ProtNLM"/>
    </source>
</evidence>
<feature type="transmembrane region" description="Helical" evidence="1">
    <location>
        <begin position="88"/>
        <end position="110"/>
    </location>
</feature>
<evidence type="ECO:0000313" key="2">
    <source>
        <dbReference type="EMBL" id="AOS65646.1"/>
    </source>
</evidence>
<evidence type="ECO:0000313" key="3">
    <source>
        <dbReference type="Proteomes" id="UP000095210"/>
    </source>
</evidence>
<keyword evidence="3" id="KW-1185">Reference proteome</keyword>
<feature type="transmembrane region" description="Helical" evidence="1">
    <location>
        <begin position="214"/>
        <end position="232"/>
    </location>
</feature>
<proteinExistence type="predicted"/>
<evidence type="ECO:0000256" key="1">
    <source>
        <dbReference type="SAM" id="Phobius"/>
    </source>
</evidence>
<dbReference type="KEGG" id="ahm:TL08_24340"/>